<organism evidence="1">
    <name type="scientific">Caudovirales sp. ctikv1</name>
    <dbReference type="NCBI Taxonomy" id="2826781"/>
    <lineage>
        <taxon>Viruses</taxon>
        <taxon>Duplodnaviria</taxon>
        <taxon>Heunggongvirae</taxon>
        <taxon>Uroviricota</taxon>
        <taxon>Caudoviricetes</taxon>
    </lineage>
</organism>
<name>A0A8S5N2R2_9CAUD</name>
<proteinExistence type="predicted"/>
<accession>A0A8S5N2R2</accession>
<protein>
    <submittedName>
        <fullName evidence="1">Tn7-like transposition protein D</fullName>
    </submittedName>
</protein>
<sequence>MNNVPYFLQHLPIWKYNVEDDQQNKNKRVKEHKYDAVDKHTGQMVEKVCQICGKKYKTEYRLRNTTKTCSKSCGQKLRMANKVPEKWVDKAVELRQRGFKLSAIAVVVNKSTSTVWQYLKK</sequence>
<dbReference type="EMBL" id="BK015046">
    <property type="protein sequence ID" value="DAD88708.1"/>
    <property type="molecule type" value="Genomic_DNA"/>
</dbReference>
<reference evidence="1" key="1">
    <citation type="journal article" date="2021" name="Proc. Natl. Acad. Sci. U.S.A.">
        <title>A Catalog of Tens of Thousands of Viruses from Human Metagenomes Reveals Hidden Associations with Chronic Diseases.</title>
        <authorList>
            <person name="Tisza M.J."/>
            <person name="Buck C.B."/>
        </authorList>
    </citation>
    <scope>NUCLEOTIDE SEQUENCE</scope>
    <source>
        <strain evidence="1">Ctikv1</strain>
    </source>
</reference>
<evidence type="ECO:0000313" key="1">
    <source>
        <dbReference type="EMBL" id="DAD88708.1"/>
    </source>
</evidence>